<feature type="region of interest" description="Disordered" evidence="1">
    <location>
        <begin position="56"/>
        <end position="78"/>
    </location>
</feature>
<sequence length="91" mass="9956">MTKIIARLEHVLDTRLFDVIDEGFALAVAWPHTRHVAAKTRAAIDALAAEVPQHLSPLTESRQASTSNTRRHRLVGPAGLQAISRHLPHAA</sequence>
<accession>A0ABU6JCB7</accession>
<comment type="caution">
    <text evidence="2">The sequence shown here is derived from an EMBL/GenBank/DDBJ whole genome shotgun (WGS) entry which is preliminary data.</text>
</comment>
<evidence type="ECO:0000256" key="1">
    <source>
        <dbReference type="SAM" id="MobiDB-lite"/>
    </source>
</evidence>
<dbReference type="RefSeq" id="WP_326508041.1">
    <property type="nucleotide sequence ID" value="NZ_JAWIIV010000017.1"/>
</dbReference>
<evidence type="ECO:0000313" key="2">
    <source>
        <dbReference type="EMBL" id="MEC4721298.1"/>
    </source>
</evidence>
<feature type="compositionally biased region" description="Polar residues" evidence="1">
    <location>
        <begin position="56"/>
        <end position="68"/>
    </location>
</feature>
<dbReference type="Proteomes" id="UP001352263">
    <property type="component" value="Unassembled WGS sequence"/>
</dbReference>
<keyword evidence="3" id="KW-1185">Reference proteome</keyword>
<evidence type="ECO:0000313" key="3">
    <source>
        <dbReference type="Proteomes" id="UP001352263"/>
    </source>
</evidence>
<gene>
    <name evidence="2" type="ORF">RY831_19205</name>
</gene>
<name>A0ABU6JCB7_9BURK</name>
<proteinExistence type="predicted"/>
<protein>
    <submittedName>
        <fullName evidence="2">Uncharacterized protein</fullName>
    </submittedName>
</protein>
<reference evidence="2 3" key="1">
    <citation type="submission" date="2023-10" db="EMBL/GenBank/DDBJ databases">
        <title>Noviherbaspirillum sp. CPCC 100848 genome assembly.</title>
        <authorList>
            <person name="Li X.Y."/>
            <person name="Fang X.M."/>
        </authorList>
    </citation>
    <scope>NUCLEOTIDE SEQUENCE [LARGE SCALE GENOMIC DNA]</scope>
    <source>
        <strain evidence="2 3">CPCC 100848</strain>
    </source>
</reference>
<dbReference type="EMBL" id="JAWIIV010000017">
    <property type="protein sequence ID" value="MEC4721298.1"/>
    <property type="molecule type" value="Genomic_DNA"/>
</dbReference>
<organism evidence="2 3">
    <name type="scientific">Noviherbaspirillum album</name>
    <dbReference type="NCBI Taxonomy" id="3080276"/>
    <lineage>
        <taxon>Bacteria</taxon>
        <taxon>Pseudomonadati</taxon>
        <taxon>Pseudomonadota</taxon>
        <taxon>Betaproteobacteria</taxon>
        <taxon>Burkholderiales</taxon>
        <taxon>Oxalobacteraceae</taxon>
        <taxon>Noviherbaspirillum</taxon>
    </lineage>
</organism>